<sequence>MERRTFIRNLSLTGAAAVVAPGLLAGCGDGDGDTAAQPPAAGGGTGTGPISISNTPANQSPNDFSTIVADKLGIYRQYGITSSLVDGTTSSLPPLFLRGGVDVLCHGSALFTQALQGQKVKIVCGLGSVSPYSFIARDTIGGVADLRGKPIGVQLIGSGSVYALNVFALKKAGLTEKDVKFVAIAGFSDQLAALAAGRIDAAMLPYDQAYLAQQQKGVRVLDDNPTAGGFELAGYRFAGVQADFAERNPELVTNFVTALIDVQRKLATDRAMYKEQVQALTPKLAAGADQLFDLQEANGYWSVNGGIDPKWIEANLEYYRNIQVQQGGKVADLTGADLGAPEYAKAALDKLGKVEAKIDSASWYTK</sequence>
<dbReference type="Proteomes" id="UP000503011">
    <property type="component" value="Chromosome"/>
</dbReference>
<organism evidence="7 8">
    <name type="scientific">Phytohabitans suffuscus</name>
    <dbReference type="NCBI Taxonomy" id="624315"/>
    <lineage>
        <taxon>Bacteria</taxon>
        <taxon>Bacillati</taxon>
        <taxon>Actinomycetota</taxon>
        <taxon>Actinomycetes</taxon>
        <taxon>Micromonosporales</taxon>
        <taxon>Micromonosporaceae</taxon>
    </lineage>
</organism>
<dbReference type="Pfam" id="PF09084">
    <property type="entry name" value="NMT1"/>
    <property type="match status" value="1"/>
</dbReference>
<comment type="similarity">
    <text evidence="2">Belongs to the bacterial solute-binding protein SsuA/TauA family.</text>
</comment>
<dbReference type="EMBL" id="AP022871">
    <property type="protein sequence ID" value="BCB90045.1"/>
    <property type="molecule type" value="Genomic_DNA"/>
</dbReference>
<feature type="signal peptide" evidence="5">
    <location>
        <begin position="1"/>
        <end position="25"/>
    </location>
</feature>
<protein>
    <recommendedName>
        <fullName evidence="6">SsuA/THI5-like domain-containing protein</fullName>
    </recommendedName>
</protein>
<keyword evidence="8" id="KW-1185">Reference proteome</keyword>
<feature type="domain" description="SsuA/THI5-like" evidence="6">
    <location>
        <begin position="64"/>
        <end position="259"/>
    </location>
</feature>
<dbReference type="KEGG" id="psuu:Psuf_073580"/>
<evidence type="ECO:0000256" key="4">
    <source>
        <dbReference type="SAM" id="MobiDB-lite"/>
    </source>
</evidence>
<dbReference type="PANTHER" id="PTHR30024">
    <property type="entry name" value="ALIPHATIC SULFONATES-BINDING PROTEIN-RELATED"/>
    <property type="match status" value="1"/>
</dbReference>
<dbReference type="GO" id="GO:0042918">
    <property type="term" value="P:alkanesulfonate transmembrane transport"/>
    <property type="evidence" value="ECO:0007669"/>
    <property type="project" value="TreeGrafter"/>
</dbReference>
<reference evidence="7 8" key="1">
    <citation type="submission" date="2020-03" db="EMBL/GenBank/DDBJ databases">
        <title>Whole genome shotgun sequence of Phytohabitans suffuscus NBRC 105367.</title>
        <authorList>
            <person name="Komaki H."/>
            <person name="Tamura T."/>
        </authorList>
    </citation>
    <scope>NUCLEOTIDE SEQUENCE [LARGE SCALE GENOMIC DNA]</scope>
    <source>
        <strain evidence="7 8">NBRC 105367</strain>
    </source>
</reference>
<evidence type="ECO:0000256" key="3">
    <source>
        <dbReference type="ARBA" id="ARBA00022729"/>
    </source>
</evidence>
<comment type="subcellular location">
    <subcellularLocation>
        <location evidence="1">Periplasm</location>
    </subcellularLocation>
</comment>
<feature type="region of interest" description="Disordered" evidence="4">
    <location>
        <begin position="30"/>
        <end position="62"/>
    </location>
</feature>
<gene>
    <name evidence="7" type="ORF">Psuf_073580</name>
</gene>
<dbReference type="RefSeq" id="WP_173162172.1">
    <property type="nucleotide sequence ID" value="NZ_AP022871.1"/>
</dbReference>
<reference evidence="7 8" key="2">
    <citation type="submission" date="2020-03" db="EMBL/GenBank/DDBJ databases">
        <authorList>
            <person name="Ichikawa N."/>
            <person name="Kimura A."/>
            <person name="Kitahashi Y."/>
            <person name="Uohara A."/>
        </authorList>
    </citation>
    <scope>NUCLEOTIDE SEQUENCE [LARGE SCALE GENOMIC DNA]</scope>
    <source>
        <strain evidence="7 8">NBRC 105367</strain>
    </source>
</reference>
<dbReference type="PROSITE" id="PS51257">
    <property type="entry name" value="PROKAR_LIPOPROTEIN"/>
    <property type="match status" value="1"/>
</dbReference>
<evidence type="ECO:0000313" key="8">
    <source>
        <dbReference type="Proteomes" id="UP000503011"/>
    </source>
</evidence>
<proteinExistence type="inferred from homology"/>
<name>A0A6F8YV43_9ACTN</name>
<evidence type="ECO:0000256" key="5">
    <source>
        <dbReference type="SAM" id="SignalP"/>
    </source>
</evidence>
<dbReference type="SUPFAM" id="SSF53850">
    <property type="entry name" value="Periplasmic binding protein-like II"/>
    <property type="match status" value="1"/>
</dbReference>
<accession>A0A6F8YV43</accession>
<evidence type="ECO:0000313" key="7">
    <source>
        <dbReference type="EMBL" id="BCB90045.1"/>
    </source>
</evidence>
<feature type="compositionally biased region" description="Polar residues" evidence="4">
    <location>
        <begin position="50"/>
        <end position="62"/>
    </location>
</feature>
<dbReference type="Gene3D" id="3.40.190.10">
    <property type="entry name" value="Periplasmic binding protein-like II"/>
    <property type="match status" value="2"/>
</dbReference>
<dbReference type="PANTHER" id="PTHR30024:SF47">
    <property type="entry name" value="TAURINE-BINDING PERIPLASMIC PROTEIN"/>
    <property type="match status" value="1"/>
</dbReference>
<dbReference type="InterPro" id="IPR015168">
    <property type="entry name" value="SsuA/THI5"/>
</dbReference>
<feature type="chain" id="PRO_5026331445" description="SsuA/THI5-like domain-containing protein" evidence="5">
    <location>
        <begin position="26"/>
        <end position="366"/>
    </location>
</feature>
<keyword evidence="3 5" id="KW-0732">Signal</keyword>
<evidence type="ECO:0000259" key="6">
    <source>
        <dbReference type="Pfam" id="PF09084"/>
    </source>
</evidence>
<evidence type="ECO:0000256" key="2">
    <source>
        <dbReference type="ARBA" id="ARBA00010742"/>
    </source>
</evidence>
<evidence type="ECO:0000256" key="1">
    <source>
        <dbReference type="ARBA" id="ARBA00004418"/>
    </source>
</evidence>
<dbReference type="GO" id="GO:0042597">
    <property type="term" value="C:periplasmic space"/>
    <property type="evidence" value="ECO:0007669"/>
    <property type="project" value="UniProtKB-SubCell"/>
</dbReference>
<dbReference type="AlphaFoldDB" id="A0A6F8YV43"/>